<evidence type="ECO:0000256" key="1">
    <source>
        <dbReference type="SAM" id="Phobius"/>
    </source>
</evidence>
<name>A0A0N5B8E9_STREA</name>
<keyword evidence="2" id="KW-1185">Reference proteome</keyword>
<dbReference type="AlphaFoldDB" id="A0A0N5B8E9"/>
<evidence type="ECO:0000313" key="3">
    <source>
        <dbReference type="WBParaSite" id="SPAL_0000232200.1"/>
    </source>
</evidence>
<protein>
    <submittedName>
        <fullName evidence="3">VQ domain-containing protein</fullName>
    </submittedName>
</protein>
<keyword evidence="1" id="KW-0472">Membrane</keyword>
<reference evidence="3" key="1">
    <citation type="submission" date="2017-02" db="UniProtKB">
        <authorList>
            <consortium name="WormBaseParasite"/>
        </authorList>
    </citation>
    <scope>IDENTIFICATION</scope>
</reference>
<evidence type="ECO:0000313" key="2">
    <source>
        <dbReference type="Proteomes" id="UP000046392"/>
    </source>
</evidence>
<sequence length="317" mass="35937">MNRFQTAFIYPNGTLANNNYQSSYKVALLHVLKMKDDEKNSNISRLKESSSNGNTYSLKMPEYVENFIAAGTNPGIPNIMIDQSQSVAIDEFQRNSGEIDMLIGFLVMNGACIVFFLLFGLCVIFNCMRQKPKIFSQDKIYKKTLAKTVAKAPTNQKVTVLPKDAVVIDVQSKKFKDLVTRVMKTDEFEKMKNTNNNVKINIEEPSSINETNFLKKQLSLKDEHQSPGILKSISKNLKHSLKSTALITNNDKRVSINVESSENIALREKSNFQCQENIHFIDSTDTNNHIILADQNPNSLVRQNIFGPLSFDDLYYT</sequence>
<dbReference type="Proteomes" id="UP000046392">
    <property type="component" value="Unplaced"/>
</dbReference>
<keyword evidence="1" id="KW-0812">Transmembrane</keyword>
<dbReference type="WBParaSite" id="SPAL_0000232200.1">
    <property type="protein sequence ID" value="SPAL_0000232200.1"/>
    <property type="gene ID" value="SPAL_0000232200"/>
</dbReference>
<keyword evidence="1" id="KW-1133">Transmembrane helix</keyword>
<proteinExistence type="predicted"/>
<feature type="transmembrane region" description="Helical" evidence="1">
    <location>
        <begin position="102"/>
        <end position="125"/>
    </location>
</feature>
<organism evidence="2 3">
    <name type="scientific">Strongyloides papillosus</name>
    <name type="common">Intestinal threadworm</name>
    <dbReference type="NCBI Taxonomy" id="174720"/>
    <lineage>
        <taxon>Eukaryota</taxon>
        <taxon>Metazoa</taxon>
        <taxon>Ecdysozoa</taxon>
        <taxon>Nematoda</taxon>
        <taxon>Chromadorea</taxon>
        <taxon>Rhabditida</taxon>
        <taxon>Tylenchina</taxon>
        <taxon>Panagrolaimomorpha</taxon>
        <taxon>Strongyloidoidea</taxon>
        <taxon>Strongyloididae</taxon>
        <taxon>Strongyloides</taxon>
    </lineage>
</organism>
<accession>A0A0N5B8E9</accession>